<evidence type="ECO:0000313" key="1">
    <source>
        <dbReference type="PIR" id="S33801"/>
    </source>
</evidence>
<keyword id="KW-0903">Direct protein sequencing</keyword>
<proteinExistence type="evidence at protein level"/>
<accession>Q7M1G7</accession>
<dbReference type="PIR" id="S33801">
    <property type="entry name" value="S33801"/>
</dbReference>
<sequence>ALESAKLVPWWIPP</sequence>
<reference evidence="1" key="1">
    <citation type="journal article" date="1993" name="Nature">
        <title>A TCP1-related molecular chaperone from plants refolds phytochrome to its photoreversible form.</title>
        <authorList>
            <person name="Mummert E."/>
            <person name="Grimm R."/>
            <person name="Speth V."/>
            <person name="Eckerskorn C."/>
            <person name="Schiltz E."/>
            <person name="Gatenby A.A."/>
            <person name="Schafer E."/>
        </authorList>
    </citation>
    <scope>PROTEIN SEQUENCE</scope>
</reference>
<name>Q7M1G7_AVESA</name>
<protein>
    <submittedName>
        <fullName evidence="1">Chaperone, TCP1-related</fullName>
    </submittedName>
</protein>
<organism evidence="1">
    <name type="scientific">Avena sativa</name>
    <name type="common">Oat</name>
    <dbReference type="NCBI Taxonomy" id="4498"/>
    <lineage>
        <taxon>Eukaryota</taxon>
        <taxon>Viridiplantae</taxon>
        <taxon>Streptophyta</taxon>
        <taxon>Embryophyta</taxon>
        <taxon>Tracheophyta</taxon>
        <taxon>Spermatophyta</taxon>
        <taxon>Magnoliopsida</taxon>
        <taxon>Liliopsida</taxon>
        <taxon>Poales</taxon>
        <taxon>Poaceae</taxon>
        <taxon>BOP clade</taxon>
        <taxon>Pooideae</taxon>
        <taxon>Poodae</taxon>
        <taxon>Poeae</taxon>
        <taxon>Poeae Chloroplast Group 1 (Aveneae type)</taxon>
        <taxon>Aveninae</taxon>
        <taxon>Avena</taxon>
    </lineage>
</organism>